<dbReference type="Proteomes" id="UP000078512">
    <property type="component" value="Unassembled WGS sequence"/>
</dbReference>
<dbReference type="AlphaFoldDB" id="A0A197K4M9"/>
<gene>
    <name evidence="1" type="ORF">K457DRAFT_16166</name>
</gene>
<sequence length="68" mass="7500">HLPKLQSATASFEVTPESASEVGLVLEYDGREAGHGTCYRLADRSTVNANEDATEDATEKVLLDFYFY</sequence>
<reference evidence="1 2" key="1">
    <citation type="submission" date="2016-05" db="EMBL/GenBank/DDBJ databases">
        <title>Genome sequencing reveals origins of a unique bacterial endosymbiosis in the earliest lineages of terrestrial Fungi.</title>
        <authorList>
            <consortium name="DOE Joint Genome Institute"/>
            <person name="Uehling J."/>
            <person name="Gryganskyi A."/>
            <person name="Hameed K."/>
            <person name="Tschaplinski T."/>
            <person name="Misztal P."/>
            <person name="Wu S."/>
            <person name="Desiro A."/>
            <person name="Vande Pol N."/>
            <person name="Du Z.-Y."/>
            <person name="Zienkiewicz A."/>
            <person name="Zienkiewicz K."/>
            <person name="Morin E."/>
            <person name="Tisserant E."/>
            <person name="Splivallo R."/>
            <person name="Hainaut M."/>
            <person name="Henrissat B."/>
            <person name="Ohm R."/>
            <person name="Kuo A."/>
            <person name="Yan J."/>
            <person name="Lipzen A."/>
            <person name="Nolan M."/>
            <person name="Labutti K."/>
            <person name="Barry K."/>
            <person name="Goldstein A."/>
            <person name="Labbe J."/>
            <person name="Schadt C."/>
            <person name="Tuskan G."/>
            <person name="Grigoriev I."/>
            <person name="Martin F."/>
            <person name="Vilgalys R."/>
            <person name="Bonito G."/>
        </authorList>
    </citation>
    <scope>NUCLEOTIDE SEQUENCE [LARGE SCALE GENOMIC DNA]</scope>
    <source>
        <strain evidence="1 2">AG-77</strain>
    </source>
</reference>
<dbReference type="EMBL" id="KV442024">
    <property type="protein sequence ID" value="OAQ32602.1"/>
    <property type="molecule type" value="Genomic_DNA"/>
</dbReference>
<proteinExistence type="predicted"/>
<evidence type="ECO:0000313" key="2">
    <source>
        <dbReference type="Proteomes" id="UP000078512"/>
    </source>
</evidence>
<accession>A0A197K4M9</accession>
<protein>
    <submittedName>
        <fullName evidence="1">Uncharacterized protein</fullName>
    </submittedName>
</protein>
<feature type="non-terminal residue" evidence="1">
    <location>
        <position position="1"/>
    </location>
</feature>
<name>A0A197K4M9_9FUNG</name>
<keyword evidence="2" id="KW-1185">Reference proteome</keyword>
<evidence type="ECO:0000313" key="1">
    <source>
        <dbReference type="EMBL" id="OAQ32602.1"/>
    </source>
</evidence>
<organism evidence="1 2">
    <name type="scientific">Linnemannia elongata AG-77</name>
    <dbReference type="NCBI Taxonomy" id="1314771"/>
    <lineage>
        <taxon>Eukaryota</taxon>
        <taxon>Fungi</taxon>
        <taxon>Fungi incertae sedis</taxon>
        <taxon>Mucoromycota</taxon>
        <taxon>Mortierellomycotina</taxon>
        <taxon>Mortierellomycetes</taxon>
        <taxon>Mortierellales</taxon>
        <taxon>Mortierellaceae</taxon>
        <taxon>Linnemannia</taxon>
    </lineage>
</organism>